<evidence type="ECO:0000256" key="5">
    <source>
        <dbReference type="ARBA" id="ARBA00022723"/>
    </source>
</evidence>
<keyword evidence="7" id="KW-0378">Hydrolase</keyword>
<comment type="similarity">
    <text evidence="2 10">Belongs to the peptidase M14 family.</text>
</comment>
<comment type="cofactor">
    <cofactor evidence="1">
        <name>Zn(2+)</name>
        <dbReference type="ChEBI" id="CHEBI:29105"/>
    </cofactor>
</comment>
<gene>
    <name evidence="12" type="ORF">CHIRRI_LOCUS2864</name>
</gene>
<evidence type="ECO:0000313" key="12">
    <source>
        <dbReference type="EMBL" id="CAG9799906.1"/>
    </source>
</evidence>
<keyword evidence="4" id="KW-0645">Protease</keyword>
<keyword evidence="8" id="KW-0862">Zinc</keyword>
<dbReference type="PANTHER" id="PTHR11705:SF140">
    <property type="entry name" value="FI02848P-RELATED"/>
    <property type="match status" value="1"/>
</dbReference>
<dbReference type="SUPFAM" id="SSF53187">
    <property type="entry name" value="Zn-dependent exopeptidases"/>
    <property type="match status" value="1"/>
</dbReference>
<reference evidence="12" key="2">
    <citation type="submission" date="2022-10" db="EMBL/GenBank/DDBJ databases">
        <authorList>
            <consortium name="ENA_rothamsted_submissions"/>
            <consortium name="culmorum"/>
            <person name="King R."/>
        </authorList>
    </citation>
    <scope>NUCLEOTIDE SEQUENCE</scope>
</reference>
<dbReference type="FunFam" id="3.40.630.10:FF:000084">
    <property type="entry name" value="Carboxypeptidase B2"/>
    <property type="match status" value="1"/>
</dbReference>
<evidence type="ECO:0000256" key="8">
    <source>
        <dbReference type="ARBA" id="ARBA00022833"/>
    </source>
</evidence>
<dbReference type="PROSITE" id="PS52035">
    <property type="entry name" value="PEPTIDASE_M14"/>
    <property type="match status" value="1"/>
</dbReference>
<dbReference type="Gene3D" id="3.40.630.10">
    <property type="entry name" value="Zn peptidases"/>
    <property type="match status" value="1"/>
</dbReference>
<dbReference type="GO" id="GO:0004181">
    <property type="term" value="F:metallocarboxypeptidase activity"/>
    <property type="evidence" value="ECO:0007669"/>
    <property type="project" value="InterPro"/>
</dbReference>
<dbReference type="OrthoDB" id="3626597at2759"/>
<dbReference type="PRINTS" id="PR00765">
    <property type="entry name" value="CRBOXYPTASEA"/>
</dbReference>
<dbReference type="AlphaFoldDB" id="A0A9N9RNC6"/>
<dbReference type="SMART" id="SM00631">
    <property type="entry name" value="Zn_pept"/>
    <property type="match status" value="1"/>
</dbReference>
<feature type="active site" description="Proton donor/acceptor" evidence="10">
    <location>
        <position position="257"/>
    </location>
</feature>
<keyword evidence="9" id="KW-0482">Metalloprotease</keyword>
<organism evidence="12 13">
    <name type="scientific">Chironomus riparius</name>
    <dbReference type="NCBI Taxonomy" id="315576"/>
    <lineage>
        <taxon>Eukaryota</taxon>
        <taxon>Metazoa</taxon>
        <taxon>Ecdysozoa</taxon>
        <taxon>Arthropoda</taxon>
        <taxon>Hexapoda</taxon>
        <taxon>Insecta</taxon>
        <taxon>Pterygota</taxon>
        <taxon>Neoptera</taxon>
        <taxon>Endopterygota</taxon>
        <taxon>Diptera</taxon>
        <taxon>Nematocera</taxon>
        <taxon>Chironomoidea</taxon>
        <taxon>Chironomidae</taxon>
        <taxon>Chironominae</taxon>
        <taxon>Chironomus</taxon>
    </lineage>
</organism>
<evidence type="ECO:0000256" key="1">
    <source>
        <dbReference type="ARBA" id="ARBA00001947"/>
    </source>
</evidence>
<dbReference type="InterPro" id="IPR000834">
    <property type="entry name" value="Peptidase_M14"/>
</dbReference>
<dbReference type="GO" id="GO:0005615">
    <property type="term" value="C:extracellular space"/>
    <property type="evidence" value="ECO:0007669"/>
    <property type="project" value="TreeGrafter"/>
</dbReference>
<keyword evidence="3" id="KW-0121">Carboxypeptidase</keyword>
<dbReference type="PANTHER" id="PTHR11705">
    <property type="entry name" value="PROTEASE FAMILY M14 CARBOXYPEPTIDASE A,B"/>
    <property type="match status" value="1"/>
</dbReference>
<accession>A0A9N9RNC6</accession>
<keyword evidence="5" id="KW-0479">Metal-binding</keyword>
<feature type="domain" description="Peptidase M14" evidence="11">
    <location>
        <begin position="1"/>
        <end position="290"/>
    </location>
</feature>
<evidence type="ECO:0000256" key="4">
    <source>
        <dbReference type="ARBA" id="ARBA00022670"/>
    </source>
</evidence>
<evidence type="ECO:0000256" key="3">
    <source>
        <dbReference type="ARBA" id="ARBA00022645"/>
    </source>
</evidence>
<keyword evidence="13" id="KW-1185">Reference proteome</keyword>
<proteinExistence type="inferred from homology"/>
<dbReference type="Pfam" id="PF00246">
    <property type="entry name" value="Peptidase_M14"/>
    <property type="match status" value="1"/>
</dbReference>
<evidence type="ECO:0000256" key="7">
    <source>
        <dbReference type="ARBA" id="ARBA00022801"/>
    </source>
</evidence>
<protein>
    <recommendedName>
        <fullName evidence="11">Peptidase M14 domain-containing protein</fullName>
    </recommendedName>
</protein>
<evidence type="ECO:0000256" key="9">
    <source>
        <dbReference type="ARBA" id="ARBA00023049"/>
    </source>
</evidence>
<dbReference type="GO" id="GO:0006508">
    <property type="term" value="P:proteolysis"/>
    <property type="evidence" value="ECO:0007669"/>
    <property type="project" value="UniProtKB-KW"/>
</dbReference>
<evidence type="ECO:0000313" key="13">
    <source>
        <dbReference type="Proteomes" id="UP001153620"/>
    </source>
</evidence>
<sequence>MNNYAFALTEHIINTYPMLDVRYNTEGRTYEGFPINSIYLGFRDRQNPVVFIDAGIHAREWHSRNLALNILYQLGKEAELGVNGILFNVSFIIIPNLNPDGYAYSYSRDKNWRKNRRPVSNVCYGVDGNRNYDIEWTNGELEKNPCGDIYKGPEPFSEVETQIVRDILTNYKDQCFLYISIHTFGNKILYPPGYSTQPHARKHLLHRVATTGVKAVYERTGTRFGADQSGSGLYVAAGGSDDYAMDVLGIPFAYTFESGLEELGFTVPEPYLKKTIFEGWIAIKAMIKEAYYLINRHP</sequence>
<keyword evidence="6" id="KW-0732">Signal</keyword>
<evidence type="ECO:0000259" key="11">
    <source>
        <dbReference type="PROSITE" id="PS52035"/>
    </source>
</evidence>
<evidence type="ECO:0000256" key="10">
    <source>
        <dbReference type="PROSITE-ProRule" id="PRU01379"/>
    </source>
</evidence>
<dbReference type="GO" id="GO:0008270">
    <property type="term" value="F:zinc ion binding"/>
    <property type="evidence" value="ECO:0007669"/>
    <property type="project" value="InterPro"/>
</dbReference>
<dbReference type="Proteomes" id="UP001153620">
    <property type="component" value="Chromosome 1"/>
</dbReference>
<reference evidence="12" key="1">
    <citation type="submission" date="2022-01" db="EMBL/GenBank/DDBJ databases">
        <authorList>
            <person name="King R."/>
        </authorList>
    </citation>
    <scope>NUCLEOTIDE SEQUENCE</scope>
</reference>
<evidence type="ECO:0000256" key="2">
    <source>
        <dbReference type="ARBA" id="ARBA00005988"/>
    </source>
</evidence>
<evidence type="ECO:0000256" key="6">
    <source>
        <dbReference type="ARBA" id="ARBA00022729"/>
    </source>
</evidence>
<name>A0A9N9RNC6_9DIPT</name>
<dbReference type="EMBL" id="OU895877">
    <property type="protein sequence ID" value="CAG9799906.1"/>
    <property type="molecule type" value="Genomic_DNA"/>
</dbReference>